<dbReference type="AlphaFoldDB" id="A0A150K4G7"/>
<feature type="transmembrane region" description="Helical" evidence="1">
    <location>
        <begin position="6"/>
        <end position="26"/>
    </location>
</feature>
<gene>
    <name evidence="2" type="ORF">B4099_1021</name>
</gene>
<sequence length="46" mass="4728">MSIHVAMLMAGAFSGFIGAGGSGFIYSSDMLLFCISIHTLLISGTT</sequence>
<accession>A0A150K4G7</accession>
<proteinExistence type="predicted"/>
<reference evidence="2 3" key="1">
    <citation type="submission" date="2016-01" db="EMBL/GenBank/DDBJ databases">
        <title>Genome Sequences of Twelve Sporeforming Bacillus Species Isolated from Foods.</title>
        <authorList>
            <person name="Berendsen E.M."/>
            <person name="Wells-Bennik M.H."/>
            <person name="Krawcyk A.O."/>
            <person name="De Jong A."/>
            <person name="Holsappel S."/>
            <person name="Eijlander R.T."/>
            <person name="Kuipers O.P."/>
        </authorList>
    </citation>
    <scope>NUCLEOTIDE SEQUENCE [LARGE SCALE GENOMIC DNA]</scope>
    <source>
        <strain evidence="2 3">B4099</strain>
    </source>
</reference>
<evidence type="ECO:0000256" key="1">
    <source>
        <dbReference type="SAM" id="Phobius"/>
    </source>
</evidence>
<dbReference type="PATRIC" id="fig|1398.25.peg.611"/>
<dbReference type="EMBL" id="LQYI01000099">
    <property type="protein sequence ID" value="KYC64505.1"/>
    <property type="molecule type" value="Genomic_DNA"/>
</dbReference>
<keyword evidence="1" id="KW-0812">Transmembrane</keyword>
<keyword evidence="1" id="KW-1133">Transmembrane helix</keyword>
<dbReference type="Proteomes" id="UP000075304">
    <property type="component" value="Unassembled WGS sequence"/>
</dbReference>
<evidence type="ECO:0000313" key="3">
    <source>
        <dbReference type="Proteomes" id="UP000075304"/>
    </source>
</evidence>
<protein>
    <submittedName>
        <fullName evidence="2">Uncharacterized protein</fullName>
    </submittedName>
</protein>
<comment type="caution">
    <text evidence="2">The sequence shown here is derived from an EMBL/GenBank/DDBJ whole genome shotgun (WGS) entry which is preliminary data.</text>
</comment>
<evidence type="ECO:0000313" key="2">
    <source>
        <dbReference type="EMBL" id="KYC64505.1"/>
    </source>
</evidence>
<name>A0A150K4G7_HEYCO</name>
<keyword evidence="1" id="KW-0472">Membrane</keyword>
<organism evidence="2 3">
    <name type="scientific">Heyndrickxia coagulans</name>
    <name type="common">Weizmannia coagulans</name>
    <dbReference type="NCBI Taxonomy" id="1398"/>
    <lineage>
        <taxon>Bacteria</taxon>
        <taxon>Bacillati</taxon>
        <taxon>Bacillota</taxon>
        <taxon>Bacilli</taxon>
        <taxon>Bacillales</taxon>
        <taxon>Bacillaceae</taxon>
        <taxon>Heyndrickxia</taxon>
    </lineage>
</organism>